<accession>A6KHP4</accession>
<dbReference type="Proteomes" id="UP000234681">
    <property type="component" value="Chromosome 3"/>
</dbReference>
<gene>
    <name evidence="1" type="ORF">rCG_37313</name>
</gene>
<organism evidence="1 2">
    <name type="scientific">Rattus norvegicus</name>
    <name type="common">Rat</name>
    <dbReference type="NCBI Taxonomy" id="10116"/>
    <lineage>
        <taxon>Eukaryota</taxon>
        <taxon>Metazoa</taxon>
        <taxon>Chordata</taxon>
        <taxon>Craniata</taxon>
        <taxon>Vertebrata</taxon>
        <taxon>Euteleostomi</taxon>
        <taxon>Mammalia</taxon>
        <taxon>Eutheria</taxon>
        <taxon>Euarchontoglires</taxon>
        <taxon>Glires</taxon>
        <taxon>Rodentia</taxon>
        <taxon>Myomorpha</taxon>
        <taxon>Muroidea</taxon>
        <taxon>Muridae</taxon>
        <taxon>Murinae</taxon>
        <taxon>Rattus</taxon>
    </lineage>
</organism>
<name>A6KHP4_RAT</name>
<dbReference type="AlphaFoldDB" id="A6KHP4"/>
<evidence type="ECO:0000313" key="1">
    <source>
        <dbReference type="EMBL" id="EDL86061.1"/>
    </source>
</evidence>
<evidence type="ECO:0000313" key="2">
    <source>
        <dbReference type="Proteomes" id="UP000234681"/>
    </source>
</evidence>
<proteinExistence type="predicted"/>
<sequence length="64" mass="7055">MKPSLLFSAAASRLNSSLWGAQEPRLLLGSRTSRPQGHFVLVSYSLALRKNHDLKQLGKGLFGF</sequence>
<dbReference type="EMBL" id="CH474050">
    <property type="protein sequence ID" value="EDL86061.1"/>
    <property type="molecule type" value="Genomic_DNA"/>
</dbReference>
<reference evidence="1 2" key="1">
    <citation type="submission" date="2005-09" db="EMBL/GenBank/DDBJ databases">
        <authorList>
            <person name="Mural R.J."/>
            <person name="Li P.W."/>
            <person name="Adams M.D."/>
            <person name="Amanatides P.G."/>
            <person name="Baden-Tillson H."/>
            <person name="Barnstead M."/>
            <person name="Chin S.H."/>
            <person name="Dew I."/>
            <person name="Evans C.A."/>
            <person name="Ferriera S."/>
            <person name="Flanigan M."/>
            <person name="Fosler C."/>
            <person name="Glodek A."/>
            <person name="Gu Z."/>
            <person name="Holt R.A."/>
            <person name="Jennings D."/>
            <person name="Kraft C.L."/>
            <person name="Lu F."/>
            <person name="Nguyen T."/>
            <person name="Nusskern D.R."/>
            <person name="Pfannkoch C.M."/>
            <person name="Sitter C."/>
            <person name="Sutton G.G."/>
            <person name="Venter J.C."/>
            <person name="Wang Z."/>
            <person name="Woodage T."/>
            <person name="Zheng X.H."/>
            <person name="Zhong F."/>
        </authorList>
    </citation>
    <scope>NUCLEOTIDE SEQUENCE [LARGE SCALE GENOMIC DNA]</scope>
    <source>
        <strain>BN</strain>
        <strain evidence="2">Sprague-Dawley</strain>
    </source>
</reference>
<protein>
    <submittedName>
        <fullName evidence="1">RCG37313</fullName>
    </submittedName>
</protein>